<dbReference type="PANTHER" id="PTHR21600:SF87">
    <property type="entry name" value="RNA PSEUDOURIDYLATE SYNTHASE DOMAIN-CONTAINING PROTEIN 1"/>
    <property type="match status" value="1"/>
</dbReference>
<dbReference type="Proteomes" id="UP000199308">
    <property type="component" value="Unassembled WGS sequence"/>
</dbReference>
<dbReference type="InterPro" id="IPR006145">
    <property type="entry name" value="PsdUridine_synth_RsuA/RluA"/>
</dbReference>
<dbReference type="Pfam" id="PF00849">
    <property type="entry name" value="PseudoU_synth_2"/>
    <property type="match status" value="1"/>
</dbReference>
<sequence>MVIVALIFSFSSAPMHYFDLIAEHPDFIVINKYPDVNFHDESSLGNGLFNQVQKALNDNTLFPVHRLDKMTSGLVLIAKNKESAQNFQQMFEKHLIQKFYLAIAKGKPKKKQGLVKGDMEKARRGSWKLMRTQHNPAITQFFSYGIGNSMRLYLLKPHSGKTHQLRVALNSLSVTILGDERYGGATADRGYLHAYALQFDWKGELQSFVIPPNQGQFFTSDVTQSTLKTISMPWQINWPKIGGTKA</sequence>
<organism evidence="3 4">
    <name type="scientific">Thalassotalea agarivorans</name>
    <name type="common">Thalassomonas agarivorans</name>
    <dbReference type="NCBI Taxonomy" id="349064"/>
    <lineage>
        <taxon>Bacteria</taxon>
        <taxon>Pseudomonadati</taxon>
        <taxon>Pseudomonadota</taxon>
        <taxon>Gammaproteobacteria</taxon>
        <taxon>Alteromonadales</taxon>
        <taxon>Colwelliaceae</taxon>
        <taxon>Thalassotalea</taxon>
    </lineage>
</organism>
<dbReference type="InterPro" id="IPR050188">
    <property type="entry name" value="RluA_PseudoU_synthase"/>
</dbReference>
<gene>
    <name evidence="3" type="ORF">SAMN05660429_00754</name>
</gene>
<accession>A0A1I0ANJ6</accession>
<dbReference type="NCBIfam" id="TIGR01621">
    <property type="entry name" value="RluA-like"/>
    <property type="match status" value="1"/>
</dbReference>
<dbReference type="GO" id="GO:0003723">
    <property type="term" value="F:RNA binding"/>
    <property type="evidence" value="ECO:0007669"/>
    <property type="project" value="InterPro"/>
</dbReference>
<dbReference type="AlphaFoldDB" id="A0A1I0ANJ6"/>
<dbReference type="GO" id="GO:0140098">
    <property type="term" value="F:catalytic activity, acting on RNA"/>
    <property type="evidence" value="ECO:0007669"/>
    <property type="project" value="UniProtKB-ARBA"/>
</dbReference>
<dbReference type="PANTHER" id="PTHR21600">
    <property type="entry name" value="MITOCHONDRIAL RNA PSEUDOURIDINE SYNTHASE"/>
    <property type="match status" value="1"/>
</dbReference>
<dbReference type="InterPro" id="IPR006508">
    <property type="entry name" value="PsdUridine_synth_RluA-like"/>
</dbReference>
<dbReference type="SUPFAM" id="SSF55120">
    <property type="entry name" value="Pseudouridine synthase"/>
    <property type="match status" value="1"/>
</dbReference>
<dbReference type="EMBL" id="FOHK01000003">
    <property type="protein sequence ID" value="SES95327.1"/>
    <property type="molecule type" value="Genomic_DNA"/>
</dbReference>
<evidence type="ECO:0000256" key="1">
    <source>
        <dbReference type="ARBA" id="ARBA00010876"/>
    </source>
</evidence>
<dbReference type="InterPro" id="IPR020103">
    <property type="entry name" value="PsdUridine_synth_cat_dom_sf"/>
</dbReference>
<dbReference type="Gene3D" id="3.30.2350.10">
    <property type="entry name" value="Pseudouridine synthase"/>
    <property type="match status" value="1"/>
</dbReference>
<dbReference type="CDD" id="cd02869">
    <property type="entry name" value="PseudoU_synth_RluA_like"/>
    <property type="match status" value="1"/>
</dbReference>
<protein>
    <submittedName>
        <fullName evidence="3">tRNA pseudouridine32 synthase / 23S rRNA pseudouridine746 synthase</fullName>
    </submittedName>
</protein>
<evidence type="ECO:0000313" key="4">
    <source>
        <dbReference type="Proteomes" id="UP000199308"/>
    </source>
</evidence>
<comment type="similarity">
    <text evidence="1">Belongs to the pseudouridine synthase RluA family.</text>
</comment>
<name>A0A1I0ANJ6_THASX</name>
<keyword evidence="4" id="KW-1185">Reference proteome</keyword>
<dbReference type="GO" id="GO:0000455">
    <property type="term" value="P:enzyme-directed rRNA pseudouridine synthesis"/>
    <property type="evidence" value="ECO:0007669"/>
    <property type="project" value="TreeGrafter"/>
</dbReference>
<evidence type="ECO:0000313" key="3">
    <source>
        <dbReference type="EMBL" id="SES95327.1"/>
    </source>
</evidence>
<feature type="domain" description="Pseudouridine synthase RsuA/RluA-like" evidence="2">
    <location>
        <begin position="26"/>
        <end position="170"/>
    </location>
</feature>
<dbReference type="GO" id="GO:0009982">
    <property type="term" value="F:pseudouridine synthase activity"/>
    <property type="evidence" value="ECO:0007669"/>
    <property type="project" value="InterPro"/>
</dbReference>
<proteinExistence type="inferred from homology"/>
<dbReference type="STRING" id="349064.SAMN05660429_00754"/>
<dbReference type="InterPro" id="IPR006224">
    <property type="entry name" value="PsdUridine_synth_RluA-like_CS"/>
</dbReference>
<evidence type="ECO:0000259" key="2">
    <source>
        <dbReference type="Pfam" id="PF00849"/>
    </source>
</evidence>
<reference evidence="3 4" key="1">
    <citation type="submission" date="2016-10" db="EMBL/GenBank/DDBJ databases">
        <authorList>
            <person name="de Groot N.N."/>
        </authorList>
    </citation>
    <scope>NUCLEOTIDE SEQUENCE [LARGE SCALE GENOMIC DNA]</scope>
    <source>
        <strain evidence="3 4">DSM 19706</strain>
    </source>
</reference>
<dbReference type="PROSITE" id="PS01129">
    <property type="entry name" value="PSI_RLU"/>
    <property type="match status" value="1"/>
</dbReference>